<evidence type="ECO:0000259" key="1">
    <source>
        <dbReference type="Pfam" id="PF12728"/>
    </source>
</evidence>
<reference evidence="5 6" key="2">
    <citation type="submission" date="2020-04" db="EMBL/GenBank/DDBJ databases">
        <title>Antimicrobial susceptibility and clonality of vaginal-derived multi-drug resistant Mobiluncus isolates in China.</title>
        <authorList>
            <person name="Zhang X."/>
        </authorList>
    </citation>
    <scope>NUCLEOTIDE SEQUENCE [LARGE SCALE GENOMIC DNA]</scope>
    <source>
        <strain evidence="4 5">12</strain>
        <strain evidence="3 6">13</strain>
    </source>
</reference>
<comment type="caution">
    <text evidence="4">The sequence shown here is derived from an EMBL/GenBank/DDBJ whole genome shotgun (WGS) entry which is preliminary data.</text>
</comment>
<evidence type="ECO:0000313" key="5">
    <source>
        <dbReference type="Proteomes" id="UP000575397"/>
    </source>
</evidence>
<dbReference type="InterPro" id="IPR041657">
    <property type="entry name" value="HTH_17"/>
</dbReference>
<dbReference type="Gene3D" id="1.10.10.10">
    <property type="entry name" value="Winged helix-like DNA-binding domain superfamily/Winged helix DNA-binding domain"/>
    <property type="match status" value="1"/>
</dbReference>
<dbReference type="InterPro" id="IPR009061">
    <property type="entry name" value="DNA-bd_dom_put_sf"/>
</dbReference>
<evidence type="ECO:0000313" key="2">
    <source>
        <dbReference type="EMBL" id="MCU9969448.1"/>
    </source>
</evidence>
<evidence type="ECO:0000313" key="7">
    <source>
        <dbReference type="Proteomes" id="UP001209486"/>
    </source>
</evidence>
<dbReference type="EMBL" id="VSZY01000015">
    <property type="protein sequence ID" value="MCU9969448.1"/>
    <property type="molecule type" value="Genomic_DNA"/>
</dbReference>
<dbReference type="Proteomes" id="UP001209486">
    <property type="component" value="Unassembled WGS sequence"/>
</dbReference>
<evidence type="ECO:0000313" key="4">
    <source>
        <dbReference type="EMBL" id="NMX02834.1"/>
    </source>
</evidence>
<sequence>MITESVADEDLQRRVEVTCVDLLPHEVLTLNELSEFIQVPPQTIKRWRSEGYGPRAALMKKELRYVREDVIAWLRYEAEKDERCSRDAYEPRIKTLR</sequence>
<reference evidence="2 7" key="1">
    <citation type="submission" date="2019-08" db="EMBL/GenBank/DDBJ databases">
        <title>Comparison of rpoB and gyrB Sequences from Mobiluncus Species and Development of a Multiplex PCR Method for Clinical Detection of Mobiluncus curtisii and Mobiluncus mulieris.</title>
        <authorList>
            <person name="Yang L."/>
            <person name="Shen Y."/>
            <person name="Xu G."/>
            <person name="Shu L.-B."/>
            <person name="Hu J."/>
            <person name="Zhang R."/>
            <person name="Wang Y."/>
            <person name="Zhou H.-W."/>
            <person name="Zhang X."/>
        </authorList>
    </citation>
    <scope>NUCLEOTIDE SEQUENCE [LARGE SCALE GENOMIC DNA]</scope>
    <source>
        <strain evidence="2 7">M26</strain>
    </source>
</reference>
<dbReference type="Proteomes" id="UP000578252">
    <property type="component" value="Unassembled WGS sequence"/>
</dbReference>
<dbReference type="SUPFAM" id="SSF46955">
    <property type="entry name" value="Putative DNA-binding domain"/>
    <property type="match status" value="1"/>
</dbReference>
<organism evidence="4 5">
    <name type="scientific">Mobiluncus mulieris</name>
    <dbReference type="NCBI Taxonomy" id="2052"/>
    <lineage>
        <taxon>Bacteria</taxon>
        <taxon>Bacillati</taxon>
        <taxon>Actinomycetota</taxon>
        <taxon>Actinomycetes</taxon>
        <taxon>Actinomycetales</taxon>
        <taxon>Actinomycetaceae</taxon>
        <taxon>Mobiluncus</taxon>
    </lineage>
</organism>
<protein>
    <submittedName>
        <fullName evidence="4">Helix-turn-helix domain-containing protein</fullName>
    </submittedName>
</protein>
<dbReference type="AlphaFoldDB" id="A0A378PJ86"/>
<evidence type="ECO:0000313" key="6">
    <source>
        <dbReference type="Proteomes" id="UP000578252"/>
    </source>
</evidence>
<proteinExistence type="predicted"/>
<feature type="domain" description="Helix-turn-helix" evidence="1">
    <location>
        <begin position="27"/>
        <end position="75"/>
    </location>
</feature>
<dbReference type="Proteomes" id="UP000575397">
    <property type="component" value="Unassembled WGS sequence"/>
</dbReference>
<dbReference type="InterPro" id="IPR036388">
    <property type="entry name" value="WH-like_DNA-bd_sf"/>
</dbReference>
<dbReference type="EMBL" id="JABCUS010000004">
    <property type="protein sequence ID" value="NMX02834.1"/>
    <property type="molecule type" value="Genomic_DNA"/>
</dbReference>
<gene>
    <name evidence="2" type="ORF">FYZ43_08615</name>
    <name evidence="4" type="ORF">HHJ77_02505</name>
    <name evidence="3" type="ORF">HHJ78_03470</name>
</gene>
<dbReference type="Pfam" id="PF12728">
    <property type="entry name" value="HTH_17"/>
    <property type="match status" value="1"/>
</dbReference>
<dbReference type="EMBL" id="JABCUR010000002">
    <property type="protein sequence ID" value="NMW64612.1"/>
    <property type="molecule type" value="Genomic_DNA"/>
</dbReference>
<name>A0A378PJ86_9ACTO</name>
<dbReference type="RefSeq" id="WP_114990529.1">
    <property type="nucleotide sequence ID" value="NZ_JABCUP010000009.1"/>
</dbReference>
<accession>A0A378PJ86</accession>
<evidence type="ECO:0000313" key="3">
    <source>
        <dbReference type="EMBL" id="NMW64612.1"/>
    </source>
</evidence>